<dbReference type="AlphaFoldDB" id="A0AAI9X1G9"/>
<dbReference type="Pfam" id="PF12796">
    <property type="entry name" value="Ank_2"/>
    <property type="match status" value="1"/>
</dbReference>
<dbReference type="InterPro" id="IPR002110">
    <property type="entry name" value="Ankyrin_rpt"/>
</dbReference>
<evidence type="ECO:0000256" key="1">
    <source>
        <dbReference type="ARBA" id="ARBA00022737"/>
    </source>
</evidence>
<sequence length="205" mass="22737">MIATSPLNPATTAQRLSSKSEDMEKAFIHLPKELLFLIASFLENEKDISSLSRTCRECYLPLNSFLYHHNSLNLGSSALLWAAQRGMERTARICIRNGAHVGVTDIHDHNRTPLFWAACKGYEAVVKLLLETGRVNADSKDSHSETPLLAAAQHGHEAVVKLLLDTGRVDVNSKCAYETPLFRAAYYGHEAVVKLLLETGHVDLQ</sequence>
<dbReference type="EMBL" id="LACB01001788">
    <property type="protein sequence ID" value="KAJ9475960.1"/>
    <property type="molecule type" value="Genomic_DNA"/>
</dbReference>
<reference evidence="5" key="2">
    <citation type="journal article" date="2016" name="Fungal Biol.">
        <title>Ochratoxin A production by Penicillium thymicola.</title>
        <authorList>
            <person name="Nguyen H.D.T."/>
            <person name="McMullin D.R."/>
            <person name="Ponomareva E."/>
            <person name="Riley R."/>
            <person name="Pomraning K.R."/>
            <person name="Baker S.E."/>
            <person name="Seifert K.A."/>
        </authorList>
    </citation>
    <scope>NUCLEOTIDE SEQUENCE</scope>
    <source>
        <strain evidence="5">DAOM 180753</strain>
    </source>
</reference>
<protein>
    <recommendedName>
        <fullName evidence="4">F-box domain-containing protein</fullName>
    </recommendedName>
</protein>
<dbReference type="PROSITE" id="PS50088">
    <property type="entry name" value="ANK_REPEAT"/>
    <property type="match status" value="2"/>
</dbReference>
<evidence type="ECO:0000313" key="6">
    <source>
        <dbReference type="Proteomes" id="UP001227192"/>
    </source>
</evidence>
<evidence type="ECO:0000256" key="3">
    <source>
        <dbReference type="PROSITE-ProRule" id="PRU00023"/>
    </source>
</evidence>
<feature type="domain" description="F-box" evidence="4">
    <location>
        <begin position="28"/>
        <end position="62"/>
    </location>
</feature>
<keyword evidence="6" id="KW-1185">Reference proteome</keyword>
<keyword evidence="1" id="KW-0677">Repeat</keyword>
<gene>
    <name evidence="5" type="ORF">VN97_g13233</name>
</gene>
<dbReference type="Pfam" id="PF12937">
    <property type="entry name" value="F-box-like"/>
    <property type="match status" value="1"/>
</dbReference>
<reference evidence="5" key="1">
    <citation type="submission" date="2015-06" db="EMBL/GenBank/DDBJ databases">
        <authorList>
            <person name="Nguyen H."/>
        </authorList>
    </citation>
    <scope>NUCLEOTIDE SEQUENCE</scope>
    <source>
        <strain evidence="5">DAOM 180753</strain>
    </source>
</reference>
<dbReference type="InterPro" id="IPR036770">
    <property type="entry name" value="Ankyrin_rpt-contain_sf"/>
</dbReference>
<name>A0AAI9X1G9_PENTH</name>
<dbReference type="GO" id="GO:0045944">
    <property type="term" value="P:positive regulation of transcription by RNA polymerase II"/>
    <property type="evidence" value="ECO:0007669"/>
    <property type="project" value="TreeGrafter"/>
</dbReference>
<keyword evidence="2 3" id="KW-0040">ANK repeat</keyword>
<dbReference type="Proteomes" id="UP001227192">
    <property type="component" value="Unassembled WGS sequence"/>
</dbReference>
<dbReference type="Gene3D" id="1.25.40.20">
    <property type="entry name" value="Ankyrin repeat-containing domain"/>
    <property type="match status" value="2"/>
</dbReference>
<evidence type="ECO:0000256" key="2">
    <source>
        <dbReference type="ARBA" id="ARBA00023043"/>
    </source>
</evidence>
<dbReference type="SUPFAM" id="SSF48403">
    <property type="entry name" value="Ankyrin repeat"/>
    <property type="match status" value="1"/>
</dbReference>
<feature type="non-terminal residue" evidence="5">
    <location>
        <position position="205"/>
    </location>
</feature>
<organism evidence="5 6">
    <name type="scientific">Penicillium thymicola</name>
    <dbReference type="NCBI Taxonomy" id="293382"/>
    <lineage>
        <taxon>Eukaryota</taxon>
        <taxon>Fungi</taxon>
        <taxon>Dikarya</taxon>
        <taxon>Ascomycota</taxon>
        <taxon>Pezizomycotina</taxon>
        <taxon>Eurotiomycetes</taxon>
        <taxon>Eurotiomycetidae</taxon>
        <taxon>Eurotiales</taxon>
        <taxon>Aspergillaceae</taxon>
        <taxon>Penicillium</taxon>
    </lineage>
</organism>
<dbReference type="PANTHER" id="PTHR24193">
    <property type="entry name" value="ANKYRIN REPEAT PROTEIN"/>
    <property type="match status" value="1"/>
</dbReference>
<accession>A0AAI9X1G9</accession>
<dbReference type="InterPro" id="IPR050663">
    <property type="entry name" value="Ankyrin-SOCS_Box"/>
</dbReference>
<dbReference type="InterPro" id="IPR001810">
    <property type="entry name" value="F-box_dom"/>
</dbReference>
<proteinExistence type="predicted"/>
<dbReference type="GO" id="GO:0005634">
    <property type="term" value="C:nucleus"/>
    <property type="evidence" value="ECO:0007669"/>
    <property type="project" value="TreeGrafter"/>
</dbReference>
<evidence type="ECO:0000259" key="4">
    <source>
        <dbReference type="Pfam" id="PF12937"/>
    </source>
</evidence>
<dbReference type="SMART" id="SM00248">
    <property type="entry name" value="ANK"/>
    <property type="match status" value="4"/>
</dbReference>
<comment type="caution">
    <text evidence="5">The sequence shown here is derived from an EMBL/GenBank/DDBJ whole genome shotgun (WGS) entry which is preliminary data.</text>
</comment>
<feature type="repeat" description="ANK" evidence="3">
    <location>
        <begin position="143"/>
        <end position="167"/>
    </location>
</feature>
<dbReference type="PROSITE" id="PS50297">
    <property type="entry name" value="ANK_REP_REGION"/>
    <property type="match status" value="2"/>
</dbReference>
<evidence type="ECO:0000313" key="5">
    <source>
        <dbReference type="EMBL" id="KAJ9475960.1"/>
    </source>
</evidence>
<dbReference type="GO" id="GO:0000976">
    <property type="term" value="F:transcription cis-regulatory region binding"/>
    <property type="evidence" value="ECO:0007669"/>
    <property type="project" value="TreeGrafter"/>
</dbReference>
<feature type="repeat" description="ANK" evidence="3">
    <location>
        <begin position="109"/>
        <end position="133"/>
    </location>
</feature>
<dbReference type="PANTHER" id="PTHR24193:SF121">
    <property type="entry name" value="ADA2A-CONTAINING COMPLEX COMPONENT 3, ISOFORM D"/>
    <property type="match status" value="1"/>
</dbReference>